<dbReference type="EMBL" id="CADCUT010000004">
    <property type="protein sequence ID" value="CAA9383555.1"/>
    <property type="molecule type" value="Genomic_DNA"/>
</dbReference>
<feature type="compositionally biased region" description="Basic and acidic residues" evidence="1">
    <location>
        <begin position="49"/>
        <end position="76"/>
    </location>
</feature>
<feature type="compositionally biased region" description="Basic and acidic residues" evidence="1">
    <location>
        <begin position="1"/>
        <end position="19"/>
    </location>
</feature>
<gene>
    <name evidence="2" type="ORF">AVDCRST_MAG03-111</name>
</gene>
<feature type="non-terminal residue" evidence="2">
    <location>
        <position position="1"/>
    </location>
</feature>
<accession>A0A6J4NBS3</accession>
<dbReference type="AlphaFoldDB" id="A0A6J4NBS3"/>
<feature type="region of interest" description="Disordered" evidence="1">
    <location>
        <begin position="1"/>
        <end position="90"/>
    </location>
</feature>
<organism evidence="2">
    <name type="scientific">uncultured Rubrobacteraceae bacterium</name>
    <dbReference type="NCBI Taxonomy" id="349277"/>
    <lineage>
        <taxon>Bacteria</taxon>
        <taxon>Bacillati</taxon>
        <taxon>Actinomycetota</taxon>
        <taxon>Rubrobacteria</taxon>
        <taxon>Rubrobacterales</taxon>
        <taxon>Rubrobacteraceae</taxon>
        <taxon>environmental samples</taxon>
    </lineage>
</organism>
<proteinExistence type="predicted"/>
<evidence type="ECO:0000313" key="2">
    <source>
        <dbReference type="EMBL" id="CAA9383555.1"/>
    </source>
</evidence>
<name>A0A6J4NBS3_9ACTN</name>
<protein>
    <submittedName>
        <fullName evidence="2">Uncharacterized protein</fullName>
    </submittedName>
</protein>
<reference evidence="2" key="1">
    <citation type="submission" date="2020-02" db="EMBL/GenBank/DDBJ databases">
        <authorList>
            <person name="Meier V. D."/>
        </authorList>
    </citation>
    <scope>NUCLEOTIDE SEQUENCE</scope>
    <source>
        <strain evidence="2">AVDCRST_MAG03</strain>
    </source>
</reference>
<evidence type="ECO:0000256" key="1">
    <source>
        <dbReference type="SAM" id="MobiDB-lite"/>
    </source>
</evidence>
<sequence>EERADPEGHRRGGKGRGEPGDLGPPRHLHGRERRRERDRGRGRPPARQDAGRQSDRLCRVRLDLQARRGQGADRQEPPGLPRRLRRRDEL</sequence>
<feature type="non-terminal residue" evidence="2">
    <location>
        <position position="90"/>
    </location>
</feature>